<dbReference type="GO" id="GO:0005840">
    <property type="term" value="C:ribosome"/>
    <property type="evidence" value="ECO:0007669"/>
    <property type="project" value="UniProtKB-KW"/>
</dbReference>
<gene>
    <name evidence="4" type="primary">rplU</name>
    <name evidence="7" type="ORF">Gocc_1446</name>
</gene>
<name>A0A7M2YYK4_9ACTN</name>
<proteinExistence type="inferred from homology"/>
<dbReference type="RefSeq" id="WP_114795887.1">
    <property type="nucleotide sequence ID" value="NZ_QQZY01000003.1"/>
</dbReference>
<dbReference type="SUPFAM" id="SSF141091">
    <property type="entry name" value="L21p-like"/>
    <property type="match status" value="1"/>
</dbReference>
<keyword evidence="4 5" id="KW-0694">RNA-binding</keyword>
<comment type="function">
    <text evidence="4 5">This protein binds to 23S rRNA in the presence of protein L20.</text>
</comment>
<feature type="region of interest" description="Disordered" evidence="6">
    <location>
        <begin position="109"/>
        <end position="145"/>
    </location>
</feature>
<dbReference type="NCBIfam" id="TIGR00061">
    <property type="entry name" value="L21"/>
    <property type="match status" value="1"/>
</dbReference>
<dbReference type="InterPro" id="IPR001787">
    <property type="entry name" value="Ribosomal_bL21"/>
</dbReference>
<keyword evidence="2 4" id="KW-0689">Ribosomal protein</keyword>
<evidence type="ECO:0000256" key="4">
    <source>
        <dbReference type="HAMAP-Rule" id="MF_01363"/>
    </source>
</evidence>
<dbReference type="InterPro" id="IPR028909">
    <property type="entry name" value="bL21-like"/>
</dbReference>
<dbReference type="GO" id="GO:0019843">
    <property type="term" value="F:rRNA binding"/>
    <property type="evidence" value="ECO:0007669"/>
    <property type="project" value="UniProtKB-UniRule"/>
</dbReference>
<comment type="caution">
    <text evidence="7">The sequence shown here is derived from an EMBL/GenBank/DDBJ whole genome shotgun (WGS) entry which is preliminary data.</text>
</comment>
<dbReference type="GO" id="GO:0005737">
    <property type="term" value="C:cytoplasm"/>
    <property type="evidence" value="ECO:0007669"/>
    <property type="project" value="UniProtKB-ARBA"/>
</dbReference>
<evidence type="ECO:0000313" key="8">
    <source>
        <dbReference type="Proteomes" id="UP000254134"/>
    </source>
</evidence>
<evidence type="ECO:0000256" key="5">
    <source>
        <dbReference type="RuleBase" id="RU000562"/>
    </source>
</evidence>
<comment type="similarity">
    <text evidence="1 4 5">Belongs to the bacterial ribosomal protein bL21 family.</text>
</comment>
<keyword evidence="8" id="KW-1185">Reference proteome</keyword>
<dbReference type="Pfam" id="PF00829">
    <property type="entry name" value="Ribosomal_L21p"/>
    <property type="match status" value="1"/>
</dbReference>
<dbReference type="HAMAP" id="MF_01363">
    <property type="entry name" value="Ribosomal_bL21"/>
    <property type="match status" value="1"/>
</dbReference>
<feature type="compositionally biased region" description="Basic and acidic residues" evidence="6">
    <location>
        <begin position="128"/>
        <end position="145"/>
    </location>
</feature>
<protein>
    <recommendedName>
        <fullName evidence="4">Large ribosomal subunit protein bL21</fullName>
    </recommendedName>
</protein>
<dbReference type="GO" id="GO:0006412">
    <property type="term" value="P:translation"/>
    <property type="evidence" value="ECO:0007669"/>
    <property type="project" value="UniProtKB-UniRule"/>
</dbReference>
<evidence type="ECO:0000256" key="6">
    <source>
        <dbReference type="SAM" id="MobiDB-lite"/>
    </source>
</evidence>
<dbReference type="EMBL" id="QQZY01000003">
    <property type="protein sequence ID" value="RDI74557.1"/>
    <property type="molecule type" value="Genomic_DNA"/>
</dbReference>
<dbReference type="AlphaFoldDB" id="A0A7M2YYK4"/>
<comment type="subunit">
    <text evidence="4">Part of the 50S ribosomal subunit. Contacts protein L20.</text>
</comment>
<evidence type="ECO:0000256" key="2">
    <source>
        <dbReference type="ARBA" id="ARBA00022980"/>
    </source>
</evidence>
<evidence type="ECO:0000313" key="7">
    <source>
        <dbReference type="EMBL" id="RDI74557.1"/>
    </source>
</evidence>
<sequence>MSYAIISLGGKQYRVREGERLLVDRLATEDGKTFTPDVLLVGGDGGTQLSPEDVTVTVKVVGQQRGPKIRIGKYKKRTGYKRHTGFRAALTQIEIESIGARAARAAAAMTGTAPAQEKPKTARARAAAPKDVDAPAAEPVKEEES</sequence>
<reference evidence="8" key="2">
    <citation type="journal article" date="2019" name="MicrobiologyOpen">
        <title>High-quality draft genome sequence of Gaiella occulta isolated from a 150 meter deep mineral water borehole and comparison with the genome sequences of other deep-branching lineages of the phylum Actinobacteria.</title>
        <authorList>
            <person name="Severino R."/>
            <person name="Froufe H.J.C."/>
            <person name="Barroso C."/>
            <person name="Albuquerque L."/>
            <person name="Lobo-da-Cunha A."/>
            <person name="da Costa M.S."/>
            <person name="Egas C."/>
        </authorList>
    </citation>
    <scope>NUCLEOTIDE SEQUENCE [LARGE SCALE GENOMIC DNA]</scope>
    <source>
        <strain evidence="8">F2-233</strain>
    </source>
</reference>
<dbReference type="PANTHER" id="PTHR21349:SF0">
    <property type="entry name" value="LARGE RIBOSOMAL SUBUNIT PROTEIN BL21M"/>
    <property type="match status" value="1"/>
</dbReference>
<dbReference type="GO" id="GO:1990904">
    <property type="term" value="C:ribonucleoprotein complex"/>
    <property type="evidence" value="ECO:0007669"/>
    <property type="project" value="UniProtKB-KW"/>
</dbReference>
<dbReference type="OrthoDB" id="9813334at2"/>
<dbReference type="InterPro" id="IPR036164">
    <property type="entry name" value="bL21-like_sf"/>
</dbReference>
<evidence type="ECO:0000256" key="1">
    <source>
        <dbReference type="ARBA" id="ARBA00008563"/>
    </source>
</evidence>
<evidence type="ECO:0000256" key="3">
    <source>
        <dbReference type="ARBA" id="ARBA00023274"/>
    </source>
</evidence>
<dbReference type="Proteomes" id="UP000254134">
    <property type="component" value="Unassembled WGS sequence"/>
</dbReference>
<dbReference type="GO" id="GO:0003735">
    <property type="term" value="F:structural constituent of ribosome"/>
    <property type="evidence" value="ECO:0007669"/>
    <property type="project" value="InterPro"/>
</dbReference>
<accession>A0A7M2YYK4</accession>
<dbReference type="PANTHER" id="PTHR21349">
    <property type="entry name" value="50S RIBOSOMAL PROTEIN L21"/>
    <property type="match status" value="1"/>
</dbReference>
<keyword evidence="3 4" id="KW-0687">Ribonucleoprotein</keyword>
<organism evidence="7 8">
    <name type="scientific">Gaiella occulta</name>
    <dbReference type="NCBI Taxonomy" id="1002870"/>
    <lineage>
        <taxon>Bacteria</taxon>
        <taxon>Bacillati</taxon>
        <taxon>Actinomycetota</taxon>
        <taxon>Thermoleophilia</taxon>
        <taxon>Gaiellales</taxon>
        <taxon>Gaiellaceae</taxon>
        <taxon>Gaiella</taxon>
    </lineage>
</organism>
<reference evidence="7 8" key="1">
    <citation type="submission" date="2018-07" db="EMBL/GenBank/DDBJ databases">
        <title>High-quality-draft genome sequence of Gaiella occulta.</title>
        <authorList>
            <person name="Severino R."/>
            <person name="Froufe H.J.C."/>
            <person name="Rainey F.A."/>
            <person name="Barroso C."/>
            <person name="Albuquerque L."/>
            <person name="Lobo-Da-Cunha A."/>
            <person name="Da Costa M.S."/>
            <person name="Egas C."/>
        </authorList>
    </citation>
    <scope>NUCLEOTIDE SEQUENCE [LARGE SCALE GENOMIC DNA]</scope>
    <source>
        <strain evidence="7 8">F2-233</strain>
    </source>
</reference>
<keyword evidence="4 5" id="KW-0699">rRNA-binding</keyword>